<dbReference type="OrthoDB" id="6513042at2759"/>
<dbReference type="InterPro" id="IPR045055">
    <property type="entry name" value="DNA2/NAM7-like"/>
</dbReference>
<name>J9DLZ7_EDHAE</name>
<keyword evidence="3" id="KW-1185">Reference proteome</keyword>
<protein>
    <recommendedName>
        <fullName evidence="1">DNA2/NAM7 helicase-like C-terminal domain-containing protein</fullName>
    </recommendedName>
</protein>
<evidence type="ECO:0000313" key="3">
    <source>
        <dbReference type="Proteomes" id="UP000003163"/>
    </source>
</evidence>
<reference evidence="2 3" key="1">
    <citation type="submission" date="2011-08" db="EMBL/GenBank/DDBJ databases">
        <authorList>
            <person name="Liu Z.J."/>
            <person name="Shi F.L."/>
            <person name="Lu J.Q."/>
            <person name="Li M."/>
            <person name="Wang Z.L."/>
        </authorList>
    </citation>
    <scope>NUCLEOTIDE SEQUENCE [LARGE SCALE GENOMIC DNA]</scope>
    <source>
        <strain evidence="2 3">USNM 41457</strain>
    </source>
</reference>
<dbReference type="SUPFAM" id="SSF52540">
    <property type="entry name" value="P-loop containing nucleoside triphosphate hydrolases"/>
    <property type="match status" value="1"/>
</dbReference>
<dbReference type="InterPro" id="IPR027417">
    <property type="entry name" value="P-loop_NTPase"/>
</dbReference>
<gene>
    <name evidence="2" type="ORF">EDEG_02078</name>
</gene>
<dbReference type="PANTHER" id="PTHR10887:SF495">
    <property type="entry name" value="HELICASE SENATAXIN ISOFORM X1-RELATED"/>
    <property type="match status" value="1"/>
</dbReference>
<dbReference type="EMBL" id="AFBI03000034">
    <property type="protein sequence ID" value="EJW03610.1"/>
    <property type="molecule type" value="Genomic_DNA"/>
</dbReference>
<dbReference type="PANTHER" id="PTHR10887">
    <property type="entry name" value="DNA2/NAM7 HELICASE FAMILY"/>
    <property type="match status" value="1"/>
</dbReference>
<dbReference type="CDD" id="cd18808">
    <property type="entry name" value="SF1_C_Upf1"/>
    <property type="match status" value="1"/>
</dbReference>
<dbReference type="InterPro" id="IPR041679">
    <property type="entry name" value="DNA2/NAM7-like_C"/>
</dbReference>
<dbReference type="VEuPathDB" id="MicrosporidiaDB:EDEG_02078"/>
<dbReference type="Gene3D" id="3.40.50.300">
    <property type="entry name" value="P-loop containing nucleotide triphosphate hydrolases"/>
    <property type="match status" value="1"/>
</dbReference>
<evidence type="ECO:0000259" key="1">
    <source>
        <dbReference type="Pfam" id="PF13087"/>
    </source>
</evidence>
<dbReference type="Proteomes" id="UP000003163">
    <property type="component" value="Unassembled WGS sequence"/>
</dbReference>
<dbReference type="InterPro" id="IPR047187">
    <property type="entry name" value="SF1_C_Upf1"/>
</dbReference>
<comment type="caution">
    <text evidence="2">The sequence shown here is derived from an EMBL/GenBank/DDBJ whole genome shotgun (WGS) entry which is preliminary data.</text>
</comment>
<reference evidence="3" key="2">
    <citation type="submission" date="2015-07" db="EMBL/GenBank/DDBJ databases">
        <title>Contrasting host-pathogen interactions and genome evolution in two generalist and specialist microsporidian pathogens of mosquitoes.</title>
        <authorList>
            <consortium name="The Broad Institute Genomics Platform"/>
            <consortium name="The Broad Institute Genome Sequencing Center for Infectious Disease"/>
            <person name="Cuomo C.A."/>
            <person name="Sanscrainte N.D."/>
            <person name="Goldberg J.M."/>
            <person name="Heiman D."/>
            <person name="Young S."/>
            <person name="Zeng Q."/>
            <person name="Becnel J.J."/>
            <person name="Birren B.W."/>
        </authorList>
    </citation>
    <scope>NUCLEOTIDE SEQUENCE [LARGE SCALE GENOMIC DNA]</scope>
    <source>
        <strain evidence="3">USNM 41457</strain>
    </source>
</reference>
<dbReference type="InParanoid" id="J9DLZ7"/>
<accession>J9DLZ7</accession>
<proteinExistence type="predicted"/>
<feature type="domain" description="DNA2/NAM7 helicase-like C-terminal" evidence="1">
    <location>
        <begin position="14"/>
        <end position="99"/>
    </location>
</feature>
<evidence type="ECO:0000313" key="2">
    <source>
        <dbReference type="EMBL" id="EJW03610.1"/>
    </source>
</evidence>
<dbReference type="HOGENOM" id="CLU_1970537_0_0_1"/>
<dbReference type="STRING" id="1003232.J9DLZ7"/>
<dbReference type="AlphaFoldDB" id="J9DLZ7"/>
<sequence>MKSDETNQYNNMKNNKKTTVGVISPYSEQIYRLKKLKKNYNFDLMINTVDSFQGQEKDFIIISLVRNNKTLKIGFLKDIKRMNVAITRCKIGLIVIGNSLMFKKNSFYVKYWNFLKKEAHYIDSSDF</sequence>
<dbReference type="Pfam" id="PF13087">
    <property type="entry name" value="AAA_12"/>
    <property type="match status" value="1"/>
</dbReference>
<dbReference type="OMA" id="EENCEYS"/>
<organism evidence="2 3">
    <name type="scientific">Edhazardia aedis (strain USNM 41457)</name>
    <name type="common">Microsporidian parasite</name>
    <dbReference type="NCBI Taxonomy" id="1003232"/>
    <lineage>
        <taxon>Eukaryota</taxon>
        <taxon>Fungi</taxon>
        <taxon>Fungi incertae sedis</taxon>
        <taxon>Microsporidia</taxon>
        <taxon>Edhazardia</taxon>
    </lineage>
</organism>